<dbReference type="RefSeq" id="WP_093328610.1">
    <property type="nucleotide sequence ID" value="NZ_FOAF01000007.1"/>
</dbReference>
<evidence type="ECO:0000313" key="2">
    <source>
        <dbReference type="Proteomes" id="UP000199421"/>
    </source>
</evidence>
<dbReference type="OrthoDB" id="1121837at2"/>
<gene>
    <name evidence="1" type="ORF">SAMN05661044_04249</name>
</gene>
<protein>
    <recommendedName>
        <fullName evidence="3">DUF4286 domain-containing protein</fullName>
    </recommendedName>
</protein>
<evidence type="ECO:0008006" key="3">
    <source>
        <dbReference type="Google" id="ProtNLM"/>
    </source>
</evidence>
<dbReference type="EMBL" id="FOAF01000007">
    <property type="protein sequence ID" value="SEM10178.1"/>
    <property type="molecule type" value="Genomic_DNA"/>
</dbReference>
<organism evidence="1 2">
    <name type="scientific">Olivibacter domesticus</name>
    <name type="common">Pseudosphingobacterium domesticum</name>
    <dbReference type="NCBI Taxonomy" id="407022"/>
    <lineage>
        <taxon>Bacteria</taxon>
        <taxon>Pseudomonadati</taxon>
        <taxon>Bacteroidota</taxon>
        <taxon>Sphingobacteriia</taxon>
        <taxon>Sphingobacteriales</taxon>
        <taxon>Sphingobacteriaceae</taxon>
        <taxon>Olivibacter</taxon>
    </lineage>
</organism>
<keyword evidence="2" id="KW-1185">Reference proteome</keyword>
<dbReference type="AlphaFoldDB" id="A0A1H7VN16"/>
<dbReference type="Pfam" id="PF14114">
    <property type="entry name" value="DUF4286"/>
    <property type="match status" value="1"/>
</dbReference>
<reference evidence="2" key="1">
    <citation type="submission" date="2016-10" db="EMBL/GenBank/DDBJ databases">
        <authorList>
            <person name="Varghese N."/>
            <person name="Submissions S."/>
        </authorList>
    </citation>
    <scope>NUCLEOTIDE SEQUENCE [LARGE SCALE GENOMIC DNA]</scope>
    <source>
        <strain evidence="2">DSM 18733</strain>
    </source>
</reference>
<name>A0A1H7VN16_OLID1</name>
<dbReference type="Proteomes" id="UP000199421">
    <property type="component" value="Unassembled WGS sequence"/>
</dbReference>
<evidence type="ECO:0000313" key="1">
    <source>
        <dbReference type="EMBL" id="SEM10178.1"/>
    </source>
</evidence>
<sequence length="101" mass="12102">MVLLNITNIVSDQRVDQYMSWLQREYIPLIQETKHFNEIKLLKILDSPNEGHSFSLQLVTADLKYITTFKQTLYILLQQKMQQELQGHLFLFDSTMQYLDY</sequence>
<accession>A0A1H7VN16</accession>
<proteinExistence type="predicted"/>
<dbReference type="STRING" id="407022.SAMN05661044_04249"/>
<dbReference type="InterPro" id="IPR025563">
    <property type="entry name" value="DUF4286"/>
</dbReference>